<name>A0A2N7U7T1_9GAMM</name>
<dbReference type="AlphaFoldDB" id="A0A2N7U7T1"/>
<protein>
    <submittedName>
        <fullName evidence="4">Threonine aldolase</fullName>
    </submittedName>
</protein>
<feature type="domain" description="D-serine dehydratase-like" evidence="3">
    <location>
        <begin position="284"/>
        <end position="374"/>
    </location>
</feature>
<evidence type="ECO:0000256" key="1">
    <source>
        <dbReference type="ARBA" id="ARBA00005323"/>
    </source>
</evidence>
<keyword evidence="5" id="KW-1185">Reference proteome</keyword>
<dbReference type="Gene3D" id="2.40.37.20">
    <property type="entry name" value="D-serine dehydratase-like domain"/>
    <property type="match status" value="1"/>
</dbReference>
<dbReference type="GO" id="GO:0036088">
    <property type="term" value="P:D-serine catabolic process"/>
    <property type="evidence" value="ECO:0007669"/>
    <property type="project" value="TreeGrafter"/>
</dbReference>
<reference evidence="4 5" key="1">
    <citation type="submission" date="2018-01" db="EMBL/GenBank/DDBJ databases">
        <title>Halomonas endophytica sp. nov., isolated from storage liquid in the stems of Populus euphratica.</title>
        <authorList>
            <person name="Chen C."/>
        </authorList>
    </citation>
    <scope>NUCLEOTIDE SEQUENCE [LARGE SCALE GENOMIC DNA]</scope>
    <source>
        <strain evidence="4 5">MC28</strain>
    </source>
</reference>
<dbReference type="RefSeq" id="WP_102652389.1">
    <property type="nucleotide sequence ID" value="NZ_PNRF01000012.1"/>
</dbReference>
<dbReference type="SUPFAM" id="SSF51419">
    <property type="entry name" value="PLP-binding barrel"/>
    <property type="match status" value="1"/>
</dbReference>
<dbReference type="CDD" id="cd06819">
    <property type="entry name" value="PLPDE_III_LS_D-TA"/>
    <property type="match status" value="1"/>
</dbReference>
<comment type="similarity">
    <text evidence="1">Belongs to the DSD1 family.</text>
</comment>
<evidence type="ECO:0000259" key="3">
    <source>
        <dbReference type="SMART" id="SM01119"/>
    </source>
</evidence>
<accession>A0A2N7U7T1</accession>
<dbReference type="GO" id="GO:0008721">
    <property type="term" value="F:D-serine ammonia-lyase activity"/>
    <property type="evidence" value="ECO:0007669"/>
    <property type="project" value="TreeGrafter"/>
</dbReference>
<dbReference type="Pfam" id="PF14031">
    <property type="entry name" value="D-ser_dehydrat"/>
    <property type="match status" value="1"/>
</dbReference>
<sequence length="389" mass="41082">MSQANRAASPDAAPMLGPNASLIGERDARSRLATPALLIDIETLDANLAKMQALCDRAGVALRPHAKAHKCPEIARRQLAAGATGICVATPGEAECFAEAGIDDILLTSTFATDSACRRVVAVMAQTRLVCVVDHPSIVATLGALATRAGIEAEVLIDVDLFRHRAGVASPRDAAELARVIEATEGVRLAGIQGYAGHLSHCREVGERRRGAEQARAMLSGMRDAIEDASGRKADWITGGSTGALLQEMEGVYTEFQCGSYALMDTEYAAVDPDGSGQPLFPPSLFLAAAVTSANHPGLATTDGGEKRLASKYGVPPRVMRGAPPGTEYRATSDEHGQLLLPEGEWVELGALVEVEVPHCDPTVNLFDHIHVVRGETLEAIWPIEARGC</sequence>
<dbReference type="Proteomes" id="UP000235803">
    <property type="component" value="Unassembled WGS sequence"/>
</dbReference>
<dbReference type="InterPro" id="IPR051466">
    <property type="entry name" value="D-amino_acid_metab_enzyme"/>
</dbReference>
<organism evidence="4 5">
    <name type="scientific">Billgrantia endophytica</name>
    <dbReference type="NCBI Taxonomy" id="2033802"/>
    <lineage>
        <taxon>Bacteria</taxon>
        <taxon>Pseudomonadati</taxon>
        <taxon>Pseudomonadota</taxon>
        <taxon>Gammaproteobacteria</taxon>
        <taxon>Oceanospirillales</taxon>
        <taxon>Halomonadaceae</taxon>
        <taxon>Billgrantia</taxon>
    </lineage>
</organism>
<dbReference type="InterPro" id="IPR042208">
    <property type="entry name" value="D-ser_dehydrat-like_sf"/>
</dbReference>
<dbReference type="SMART" id="SM01119">
    <property type="entry name" value="D-ser_dehydrat"/>
    <property type="match status" value="1"/>
</dbReference>
<dbReference type="PANTHER" id="PTHR28004:SF2">
    <property type="entry name" value="D-SERINE DEHYDRATASE"/>
    <property type="match status" value="1"/>
</dbReference>
<keyword evidence="2" id="KW-0456">Lyase</keyword>
<comment type="caution">
    <text evidence="4">The sequence shown here is derived from an EMBL/GenBank/DDBJ whole genome shotgun (WGS) entry which is preliminary data.</text>
</comment>
<dbReference type="InterPro" id="IPR026956">
    <property type="entry name" value="D-ser_dehydrat-like_dom"/>
</dbReference>
<dbReference type="OrthoDB" id="9772497at2"/>
<dbReference type="Gene3D" id="3.20.20.10">
    <property type="entry name" value="Alanine racemase"/>
    <property type="match status" value="1"/>
</dbReference>
<dbReference type="PANTHER" id="PTHR28004">
    <property type="entry name" value="ZGC:162816-RELATED"/>
    <property type="match status" value="1"/>
</dbReference>
<gene>
    <name evidence="4" type="ORF">C1H69_05425</name>
</gene>
<evidence type="ECO:0000313" key="5">
    <source>
        <dbReference type="Proteomes" id="UP000235803"/>
    </source>
</evidence>
<dbReference type="InterPro" id="IPR001608">
    <property type="entry name" value="Ala_racemase_N"/>
</dbReference>
<evidence type="ECO:0000313" key="4">
    <source>
        <dbReference type="EMBL" id="PMR76485.1"/>
    </source>
</evidence>
<proteinExistence type="inferred from homology"/>
<dbReference type="InterPro" id="IPR029066">
    <property type="entry name" value="PLP-binding_barrel"/>
</dbReference>
<dbReference type="Pfam" id="PF01168">
    <property type="entry name" value="Ala_racemase_N"/>
    <property type="match status" value="1"/>
</dbReference>
<dbReference type="EMBL" id="PNRF01000012">
    <property type="protein sequence ID" value="PMR76485.1"/>
    <property type="molecule type" value="Genomic_DNA"/>
</dbReference>
<evidence type="ECO:0000256" key="2">
    <source>
        <dbReference type="ARBA" id="ARBA00023239"/>
    </source>
</evidence>